<organism evidence="1">
    <name type="scientific">hydrothermal vent metagenome</name>
    <dbReference type="NCBI Taxonomy" id="652676"/>
    <lineage>
        <taxon>unclassified sequences</taxon>
        <taxon>metagenomes</taxon>
        <taxon>ecological metagenomes</taxon>
    </lineage>
</organism>
<protein>
    <recommendedName>
        <fullName evidence="2">Lipoprotein</fullName>
    </recommendedName>
</protein>
<gene>
    <name evidence="1" type="ORF">MNB_SV-8-411</name>
</gene>
<proteinExistence type="predicted"/>
<accession>A0A1W1B988</accession>
<name>A0A1W1B988_9ZZZZ</name>
<sequence>MRQNNRHFFHAVIIASVCCMVLTACGHKTNPIYVPDNNTTVKG</sequence>
<reference evidence="1" key="1">
    <citation type="submission" date="2016-10" db="EMBL/GenBank/DDBJ databases">
        <authorList>
            <person name="de Groot N.N."/>
        </authorList>
    </citation>
    <scope>NUCLEOTIDE SEQUENCE</scope>
</reference>
<evidence type="ECO:0000313" key="1">
    <source>
        <dbReference type="EMBL" id="SFV50129.1"/>
    </source>
</evidence>
<evidence type="ECO:0008006" key="2">
    <source>
        <dbReference type="Google" id="ProtNLM"/>
    </source>
</evidence>
<dbReference type="PROSITE" id="PS51257">
    <property type="entry name" value="PROKAR_LIPOPROTEIN"/>
    <property type="match status" value="1"/>
</dbReference>
<dbReference type="EMBL" id="FPHD01000007">
    <property type="protein sequence ID" value="SFV50129.1"/>
    <property type="molecule type" value="Genomic_DNA"/>
</dbReference>
<dbReference type="AlphaFoldDB" id="A0A1W1B988"/>